<dbReference type="Pfam" id="PF20770">
    <property type="entry name" value="PAN2_N"/>
    <property type="match status" value="1"/>
</dbReference>
<dbReference type="Pfam" id="PF13423">
    <property type="entry name" value="UCH_1"/>
    <property type="match status" value="1"/>
</dbReference>
<dbReference type="InterPro" id="IPR038765">
    <property type="entry name" value="Papain-like_cys_pep_sf"/>
</dbReference>
<protein>
    <recommendedName>
        <fullName evidence="7">PAN2-PAN3 deadenylation complex catalytic subunit PAN2</fullName>
        <ecNumber evidence="7">3.1.13.4</ecNumber>
    </recommendedName>
    <alternativeName>
        <fullName evidence="7">PAB1P-dependent poly(A)-specific ribonuclease</fullName>
    </alternativeName>
    <alternativeName>
        <fullName evidence="7">Poly(A)-nuclease deadenylation complex subunit 2</fullName>
        <shortName evidence="7">PAN deadenylation complex subunit 2</shortName>
    </alternativeName>
</protein>
<keyword evidence="2 7" id="KW-0507">mRNA processing</keyword>
<keyword evidence="6 7" id="KW-0269">Exonuclease</keyword>
<comment type="cofactor">
    <cofactor evidence="7">
        <name>a divalent metal cation</name>
        <dbReference type="ChEBI" id="CHEBI:60240"/>
    </cofactor>
    <text evidence="7">Binds 2 metal cations per subunit in the catalytic exonuclease domain.</text>
</comment>
<evidence type="ECO:0000313" key="11">
    <source>
        <dbReference type="Proteomes" id="UP001497512"/>
    </source>
</evidence>
<dbReference type="PROSITE" id="PS50235">
    <property type="entry name" value="USP_3"/>
    <property type="match status" value="1"/>
</dbReference>
<keyword evidence="11" id="KW-1185">Reference proteome</keyword>
<evidence type="ECO:0000256" key="6">
    <source>
        <dbReference type="ARBA" id="ARBA00022839"/>
    </source>
</evidence>
<dbReference type="Pfam" id="PF00929">
    <property type="entry name" value="RNase_T"/>
    <property type="match status" value="1"/>
</dbReference>
<dbReference type="InterPro" id="IPR036322">
    <property type="entry name" value="WD40_repeat_dom_sf"/>
</dbReference>
<dbReference type="SUPFAM" id="SSF53098">
    <property type="entry name" value="Ribonuclease H-like"/>
    <property type="match status" value="1"/>
</dbReference>
<evidence type="ECO:0000256" key="4">
    <source>
        <dbReference type="ARBA" id="ARBA00022723"/>
    </source>
</evidence>
<keyword evidence="3 7" id="KW-0540">Nuclease</keyword>
<dbReference type="HAMAP" id="MF_03182">
    <property type="entry name" value="PAN2"/>
    <property type="match status" value="1"/>
</dbReference>
<comment type="caution">
    <text evidence="7">Lacks conserved residue(s) required for the propagation of feature annotation.</text>
</comment>
<feature type="domain" description="USP" evidence="9">
    <location>
        <begin position="480"/>
        <end position="917"/>
    </location>
</feature>
<dbReference type="InterPro" id="IPR036397">
    <property type="entry name" value="RNaseH_sf"/>
</dbReference>
<proteinExistence type="inferred from homology"/>
<dbReference type="InterPro" id="IPR050785">
    <property type="entry name" value="PAN2-PAN3_catalytic_subunit"/>
</dbReference>
<dbReference type="CDD" id="cd06143">
    <property type="entry name" value="PAN2_exo"/>
    <property type="match status" value="1"/>
</dbReference>
<comment type="domain">
    <text evidence="7">Contains a pseudo-UCH domain. This ubiquitin C-terminal hydrolase (UCH)-like or ubiquitin specific protease (USP)-like domain is predicted to be catalytically inactive because it lacks the active site catalytic triad characteristic of thiol proteases, with residues at the equivalent structural positions that are incompatible with catalysis, and it cannot bind ubiquitin. It functions as a structural scaffold for intra- and intermolecular interactions in the complex.</text>
</comment>
<reference evidence="10" key="1">
    <citation type="submission" date="2024-02" db="EMBL/GenBank/DDBJ databases">
        <authorList>
            <consortium name="ELIXIR-Norway"/>
            <consortium name="Elixir Norway"/>
        </authorList>
    </citation>
    <scope>NUCLEOTIDE SEQUENCE</scope>
</reference>
<feature type="binding site" evidence="7">
    <location>
        <position position="996"/>
    </location>
    <ligand>
        <name>a divalent metal cation</name>
        <dbReference type="ChEBI" id="CHEBI:60240"/>
        <note>catalytic</note>
    </ligand>
</feature>
<evidence type="ECO:0000313" key="10">
    <source>
        <dbReference type="EMBL" id="CAK9207362.1"/>
    </source>
</evidence>
<comment type="catalytic activity">
    <reaction evidence="7">
        <text>Exonucleolytic cleavage of poly(A) to 5'-AMP.</text>
        <dbReference type="EC" id="3.1.13.4"/>
    </reaction>
</comment>
<feature type="region of interest" description="Disordered" evidence="8">
    <location>
        <begin position="770"/>
        <end position="790"/>
    </location>
</feature>
<keyword evidence="1 7" id="KW-0963">Cytoplasm</keyword>
<evidence type="ECO:0000256" key="2">
    <source>
        <dbReference type="ARBA" id="ARBA00022664"/>
    </source>
</evidence>
<dbReference type="Gene3D" id="3.90.70.10">
    <property type="entry name" value="Cysteine proteinases"/>
    <property type="match status" value="1"/>
</dbReference>
<sequence>MAGENLREIACVAQQRVNDAVSHVVFDPLLELIWTASSAGSLHSYLCPSLEKYTVFGAHSTAVIGLLAAAEGIVSLSSGCVRMHTRGGLSILNFRDKGFFDMLCCDWERPGAERPGAKRMLIGHTSAKISVLDLSTSCIATTFPAGQGIAVLRSNGRLVACGGMSGDIVLKDLRTMKAEHTIDAHPGKISSLDLKGDLLVSCGLAPRRGRVYCDSVIKVFDIRQQVRPLTNIPFAPGATTLRFQPKFSSIVLATSASGAFLLTDVQGGGIDFQGYQVNCDTDALLASDVSSSGELLGFGDSGGYVHVWGTSEHAHANLFSLPTELPGVSSTQSHISEQDSFTNVYIPGSSNTPFSAIDTSMPIRVGLPPRMVERVLLEQMSAVDFVGYVQNPHWRRGIPFGDASCAVAGLRNTRQIWKAISKEQTAANQWSTLSGVTSQLRVSGSKRLPKAYRRVEIKQSQSKLKFEEFDFSYYNKTRFAGLENDIINSYCNALLQVLYFIPKLQAAVTSHVCEREFCLTCELGFVLHMLQLARGSTCQPSNLLRALCQIREASALGLVEGLEEWENGKEKSLAKRIQNFSWFLLEQLHKEWGGTTGLESCSPSPAASISDQLFGMPFRVRSKCRGGSHNEVVQDRLSFQVNLQYPTGKSGSARPLFAELLERSLCKQEDMRAWCPHCRAYVPLQQVRLPCSLPSILIIDCCIRRESDLYFWNADGDHNDAVSNSTSARTKGVQSGLMSPANQTGSNWWLPFRIEITIDSLTSRVTVSEERSAYGDGASDNEIKHRKSADAEGTAVSHAVYELTAMIAHIRDDFENDRLFHNEGEGHLVAHVKVPDMYLEMHGWHALPSSVQAVSPSTTSNVLQHEPAAAAAMRGAPVSSSDWVLFNDFCIAPTSTSEVVTLYGKQKVPCLLYYTQLQERIMENNTSANVSESSPDSSATLVKSSSQPISDEIFKHLVSESASFRKLSASNDISSTFWPFDMTTEAPKPGLLLGIDAEFVALSASEKGSREDGVEFVKRPARLSLARVSVVRGEGDKAGVCCIDDYICMVEPVYDYLTRYSGVSPGDLDPATSNHPVTNLKKAYLKLRYLVDKGCRFVGHGLKKDFRMINIVVPQDQIIDTVELFHLKRQRMLSLRFLASYLLNVTIQKETHDSIEDACTALRLYEKYKQLVAAGEFHDKLLEIYRYGRRHGWEISNDMTMVTAQCN</sequence>
<dbReference type="EC" id="3.1.13.4" evidence="7"/>
<comment type="subunit">
    <text evidence="7">Forms a heterotrimer with an asymmetric homodimer of the regulatory subunit PAN3 to form the poly(A)-nuclease (PAN) deadenylation complex.</text>
</comment>
<dbReference type="PANTHER" id="PTHR15728">
    <property type="entry name" value="DEADENYLATION COMPLEX CATALYTIC SUBUNIT PAN2"/>
    <property type="match status" value="1"/>
</dbReference>
<dbReference type="Gene3D" id="3.30.420.10">
    <property type="entry name" value="Ribonuclease H-like superfamily/Ribonuclease H"/>
    <property type="match status" value="1"/>
</dbReference>
<dbReference type="InterPro" id="IPR048841">
    <property type="entry name" value="PAN2_N"/>
</dbReference>
<comment type="function">
    <text evidence="7">Catalytic subunit of the poly(A)-nuclease (PAN) deadenylation complex, one of two cytoplasmic mRNA deadenylases involved in mRNA turnover. PAN specifically shortens poly(A) tails of RNA and the activity is stimulated by poly(A)-binding protein (PABP). PAN deadenylation is followed by rapid degradation of the shortened mRNA tails by the CCR4-NOT complex. Deadenylated mRNAs are then degraded by two alternative mechanisms, namely exosome-mediated 3'-5' exonucleolytic degradation, or deadenlyation-dependent mRNA decaping and subsequent 5'-3' exonucleolytic degradation by XRN1.</text>
</comment>
<evidence type="ECO:0000256" key="1">
    <source>
        <dbReference type="ARBA" id="ARBA00022490"/>
    </source>
</evidence>
<organism evidence="10 11">
    <name type="scientific">Sphagnum troendelagicum</name>
    <dbReference type="NCBI Taxonomy" id="128251"/>
    <lineage>
        <taxon>Eukaryota</taxon>
        <taxon>Viridiplantae</taxon>
        <taxon>Streptophyta</taxon>
        <taxon>Embryophyta</taxon>
        <taxon>Bryophyta</taxon>
        <taxon>Sphagnophytina</taxon>
        <taxon>Sphagnopsida</taxon>
        <taxon>Sphagnales</taxon>
        <taxon>Sphagnaceae</taxon>
        <taxon>Sphagnum</taxon>
    </lineage>
</organism>
<feature type="binding site" evidence="7">
    <location>
        <position position="1105"/>
    </location>
    <ligand>
        <name>a divalent metal cation</name>
        <dbReference type="ChEBI" id="CHEBI:60240"/>
        <note>catalytic</note>
    </ligand>
</feature>
<gene>
    <name evidence="7" type="primary">PAN2</name>
    <name evidence="10" type="ORF">CSSPTR1EN2_LOCUS8759</name>
</gene>
<dbReference type="Gene3D" id="2.130.10.10">
    <property type="entry name" value="YVTN repeat-like/Quinoprotein amine dehydrogenase"/>
    <property type="match status" value="1"/>
</dbReference>
<dbReference type="SUPFAM" id="SSF50978">
    <property type="entry name" value="WD40 repeat-like"/>
    <property type="match status" value="1"/>
</dbReference>
<evidence type="ECO:0000259" key="9">
    <source>
        <dbReference type="PROSITE" id="PS50235"/>
    </source>
</evidence>
<dbReference type="InterPro" id="IPR015943">
    <property type="entry name" value="WD40/YVTN_repeat-like_dom_sf"/>
</dbReference>
<dbReference type="InterPro" id="IPR012337">
    <property type="entry name" value="RNaseH-like_sf"/>
</dbReference>
<dbReference type="InterPro" id="IPR030843">
    <property type="entry name" value="PAN2"/>
</dbReference>
<accession>A0ABP0TXU0</accession>
<evidence type="ECO:0000256" key="8">
    <source>
        <dbReference type="SAM" id="MobiDB-lite"/>
    </source>
</evidence>
<evidence type="ECO:0000256" key="3">
    <source>
        <dbReference type="ARBA" id="ARBA00022722"/>
    </source>
</evidence>
<dbReference type="EMBL" id="OZ019908">
    <property type="protein sequence ID" value="CAK9207362.1"/>
    <property type="molecule type" value="Genomic_DNA"/>
</dbReference>
<dbReference type="PANTHER" id="PTHR15728:SF0">
    <property type="entry name" value="PAN2-PAN3 DEADENYLATION COMPLEX CATALYTIC SUBUNIT PAN2"/>
    <property type="match status" value="1"/>
</dbReference>
<comment type="similarity">
    <text evidence="7">Belongs to the peptidase C19 family. PAN2 subfamily.</text>
</comment>
<dbReference type="SMART" id="SM00479">
    <property type="entry name" value="EXOIII"/>
    <property type="match status" value="1"/>
</dbReference>
<comment type="domain">
    <text evidence="7">The linker, or PAN3 interaction domain (PID), between the WD40 repeats and the pseudo-UCH domain mediates interaction with PAN3.</text>
</comment>
<keyword evidence="4 7" id="KW-0479">Metal-binding</keyword>
<dbReference type="InterPro" id="IPR028889">
    <property type="entry name" value="USP"/>
</dbReference>
<comment type="subcellular location">
    <subcellularLocation>
        <location evidence="7">Cytoplasm</location>
    </subcellularLocation>
</comment>
<dbReference type="Proteomes" id="UP001497512">
    <property type="component" value="Chromosome 16"/>
</dbReference>
<feature type="binding site" evidence="7">
    <location>
        <position position="1157"/>
    </location>
    <ligand>
        <name>a divalent metal cation</name>
        <dbReference type="ChEBI" id="CHEBI:60240"/>
        <note>catalytic</note>
    </ligand>
</feature>
<dbReference type="InterPro" id="IPR013520">
    <property type="entry name" value="Ribonucl_H"/>
</dbReference>
<name>A0ABP0TXU0_9BRYO</name>
<comment type="activity regulation">
    <text evidence="7">Positively regulated by the regulatory subunit PAN3.</text>
</comment>
<evidence type="ECO:0000256" key="7">
    <source>
        <dbReference type="HAMAP-Rule" id="MF_03182"/>
    </source>
</evidence>
<keyword evidence="5 7" id="KW-0378">Hydrolase</keyword>
<evidence type="ECO:0000256" key="5">
    <source>
        <dbReference type="ARBA" id="ARBA00022801"/>
    </source>
</evidence>
<dbReference type="SUPFAM" id="SSF54001">
    <property type="entry name" value="Cysteine proteinases"/>
    <property type="match status" value="1"/>
</dbReference>
<feature type="binding site" evidence="7">
    <location>
        <position position="998"/>
    </location>
    <ligand>
        <name>a divalent metal cation</name>
        <dbReference type="ChEBI" id="CHEBI:60240"/>
        <note>catalytic</note>
    </ligand>
</feature>
<dbReference type="InterPro" id="IPR028881">
    <property type="entry name" value="PAN2_UCH_dom"/>
</dbReference>